<dbReference type="InterPro" id="IPR029021">
    <property type="entry name" value="Prot-tyrosine_phosphatase-like"/>
</dbReference>
<dbReference type="KEGG" id="tng:GSTEN00005590G001"/>
<dbReference type="OrthoDB" id="6022401at2759"/>
<feature type="domain" description="Tyrosine-protein phosphatase" evidence="4">
    <location>
        <begin position="63"/>
        <end position="365"/>
    </location>
</feature>
<proteinExistence type="predicted"/>
<dbReference type="Gene3D" id="3.90.190.10">
    <property type="entry name" value="Protein tyrosine phosphatase superfamily"/>
    <property type="match status" value="2"/>
</dbReference>
<reference evidence="6" key="2">
    <citation type="submission" date="2004-02" db="EMBL/GenBank/DDBJ databases">
        <authorList>
            <consortium name="Genoscope"/>
            <consortium name="Whitehead Institute Centre for Genome Research"/>
        </authorList>
    </citation>
    <scope>NUCLEOTIDE SEQUENCE</scope>
</reference>
<dbReference type="PROSITE" id="PS50056">
    <property type="entry name" value="TYR_PHOSPHATASE_2"/>
    <property type="match status" value="1"/>
</dbReference>
<comment type="caution">
    <text evidence="6">The sequence shown here is derived from an EMBL/GenBank/DDBJ whole genome shotgun (WGS) entry which is preliminary data.</text>
</comment>
<feature type="domain" description="Tyrosine-protein phosphatase" evidence="4">
    <location>
        <begin position="396"/>
        <end position="608"/>
    </location>
</feature>
<accession>Q4T7R9</accession>
<sequence length="771" mass="86085">RRCFQTAHLSVEDRSTAGQVTGEMATAATAPATVYIPDDMEAVPVKQFIRHISGRRSSHQRGFSEDFEEVQRCTANMKLTSECSNHPDNKHRNRYVNIMAYDHSRVKLQPLEGKDSKYSDYINANHVDVSAAGVLSISRSLSSLCPLWMLTHLSRFLRQGYNKPRAYIAAQGPLRSTFKDFWRMVWEQNTGVIVMITNLMEKGRVRKCEQYWPAEGSEEHGDVVVTLKSTEVHACYTVRWFSLCKVKKTGKGSHKSRTQSERTVLQYHYTQWPDMGVPEYTLPVLTFVRRSSAAQTPDMGPMIVHCSAGVGRTGTYIVIDSMLKQIEERKTVNILGFLKHIRRQRNYLVQTEEQYVFIHDVLTEAILGKKTEVAAEQLRSYFSKITTPGRNSRTRLETQFKLVTRCNDKFKECLNAQKECNKEKNRTSSVFPGKLPSAGSHDTLDTWSLIKPIISPSKGRVLVPAPKRLNTPPDRALTCLSLLVPSMRSAAERARVSLAPLGGAGGTDYINASYVMGYSSSSEFIITQHPLPHTTKDFWRMVWDHNAHTVVMLPAAHAPTEDELVYWPSREEAMTCEGFSVTLVGEDRLCLSDDQQLSVHDFILEATQWACACRLGAVSAGTFCALTTLSQQLDTEGTVDVYQVAKMINLMRPGVFTEIVSVTLRPLVRLSWTNMRQMCPSVPAGPTGPVPVPLPSPSQPGRRPGQPVFSSVRTHERNDDVDVGVRPIRKLGVAGVTAPSPGLEQYCGGGRGGVPKRQRGPRACKGARLSR</sequence>
<dbReference type="InterPro" id="IPR000387">
    <property type="entry name" value="Tyr_Pase_dom"/>
</dbReference>
<dbReference type="AlphaFoldDB" id="Q4T7R9"/>
<keyword evidence="2" id="KW-0378">Hydrolase</keyword>
<dbReference type="PANTHER" id="PTHR19134:SF468">
    <property type="entry name" value="RECEPTOR-TYPE TYROSINE-PROTEIN PHOSPHATASE GAMMA"/>
    <property type="match status" value="1"/>
</dbReference>
<keyword evidence="2" id="KW-0904">Protein phosphatase</keyword>
<dbReference type="PANTHER" id="PTHR19134">
    <property type="entry name" value="RECEPTOR-TYPE TYROSINE-PROTEIN PHOSPHATASE"/>
    <property type="match status" value="1"/>
</dbReference>
<dbReference type="PROSITE" id="PS50055">
    <property type="entry name" value="TYR_PHOSPHATASE_PTP"/>
    <property type="match status" value="2"/>
</dbReference>
<feature type="region of interest" description="Disordered" evidence="3">
    <location>
        <begin position="682"/>
        <end position="717"/>
    </location>
</feature>
<dbReference type="InterPro" id="IPR000242">
    <property type="entry name" value="PTP_cat"/>
</dbReference>
<evidence type="ECO:0000313" key="6">
    <source>
        <dbReference type="EMBL" id="CAF91063.1"/>
    </source>
</evidence>
<reference evidence="6" key="1">
    <citation type="journal article" date="2004" name="Nature">
        <title>Genome duplication in the teleost fish Tetraodon nigroviridis reveals the early vertebrate proto-karyotype.</title>
        <authorList>
            <person name="Jaillon O."/>
            <person name="Aury J.-M."/>
            <person name="Brunet F."/>
            <person name="Petit J.-L."/>
            <person name="Stange-Thomann N."/>
            <person name="Mauceli E."/>
            <person name="Bouneau L."/>
            <person name="Fischer C."/>
            <person name="Ozouf-Costaz C."/>
            <person name="Bernot A."/>
            <person name="Nicaud S."/>
            <person name="Jaffe D."/>
            <person name="Fisher S."/>
            <person name="Lutfalla G."/>
            <person name="Dossat C."/>
            <person name="Segurens B."/>
            <person name="Dasilva C."/>
            <person name="Salanoubat M."/>
            <person name="Levy M."/>
            <person name="Boudet N."/>
            <person name="Castellano S."/>
            <person name="Anthouard V."/>
            <person name="Jubin C."/>
            <person name="Castelli V."/>
            <person name="Katinka M."/>
            <person name="Vacherie B."/>
            <person name="Biemont C."/>
            <person name="Skalli Z."/>
            <person name="Cattolico L."/>
            <person name="Poulain J."/>
            <person name="De Berardinis V."/>
            <person name="Cruaud C."/>
            <person name="Duprat S."/>
            <person name="Brottier P."/>
            <person name="Coutanceau J.-P."/>
            <person name="Gouzy J."/>
            <person name="Parra G."/>
            <person name="Lardier G."/>
            <person name="Chapple C."/>
            <person name="McKernan K.J."/>
            <person name="McEwan P."/>
            <person name="Bosak S."/>
            <person name="Kellis M."/>
            <person name="Volff J.-N."/>
            <person name="Guigo R."/>
            <person name="Zody M.C."/>
            <person name="Mesirov J."/>
            <person name="Lindblad-Toh K."/>
            <person name="Birren B."/>
            <person name="Nusbaum C."/>
            <person name="Kahn D."/>
            <person name="Robinson-Rechavi M."/>
            <person name="Laudet V."/>
            <person name="Schachter V."/>
            <person name="Quetier F."/>
            <person name="Saurin W."/>
            <person name="Scarpelli C."/>
            <person name="Wincker P."/>
            <person name="Lander E.S."/>
            <person name="Weissenbach J."/>
            <person name="Roest Crollius H."/>
        </authorList>
    </citation>
    <scope>NUCLEOTIDE SEQUENCE [LARGE SCALE GENOMIC DNA]</scope>
</reference>
<organism evidence="6">
    <name type="scientific">Tetraodon nigroviridis</name>
    <name type="common">Spotted green pufferfish</name>
    <name type="synonym">Chelonodon nigroviridis</name>
    <dbReference type="NCBI Taxonomy" id="99883"/>
    <lineage>
        <taxon>Eukaryota</taxon>
        <taxon>Metazoa</taxon>
        <taxon>Chordata</taxon>
        <taxon>Craniata</taxon>
        <taxon>Vertebrata</taxon>
        <taxon>Euteleostomi</taxon>
        <taxon>Actinopterygii</taxon>
        <taxon>Neopterygii</taxon>
        <taxon>Teleostei</taxon>
        <taxon>Neoteleostei</taxon>
        <taxon>Acanthomorphata</taxon>
        <taxon>Eupercaria</taxon>
        <taxon>Tetraodontiformes</taxon>
        <taxon>Tetradontoidea</taxon>
        <taxon>Tetraodontidae</taxon>
        <taxon>Tetraodon</taxon>
    </lineage>
</organism>
<dbReference type="EC" id="3.1.3.48" evidence="1"/>
<dbReference type="PROSITE" id="PS00383">
    <property type="entry name" value="TYR_PHOSPHATASE_1"/>
    <property type="match status" value="1"/>
</dbReference>
<evidence type="ECO:0000256" key="2">
    <source>
        <dbReference type="ARBA" id="ARBA00022912"/>
    </source>
</evidence>
<dbReference type="SUPFAM" id="SSF52799">
    <property type="entry name" value="(Phosphotyrosine protein) phosphatases II"/>
    <property type="match status" value="2"/>
</dbReference>
<feature type="domain" description="Tyrosine specific protein phosphatases" evidence="5">
    <location>
        <begin position="282"/>
        <end position="356"/>
    </location>
</feature>
<evidence type="ECO:0000259" key="4">
    <source>
        <dbReference type="PROSITE" id="PS50055"/>
    </source>
</evidence>
<evidence type="ECO:0000256" key="1">
    <source>
        <dbReference type="ARBA" id="ARBA00013064"/>
    </source>
</evidence>
<dbReference type="InterPro" id="IPR016130">
    <property type="entry name" value="Tyr_Pase_AS"/>
</dbReference>
<evidence type="ECO:0000256" key="3">
    <source>
        <dbReference type="SAM" id="MobiDB-lite"/>
    </source>
</evidence>
<evidence type="ECO:0000259" key="5">
    <source>
        <dbReference type="PROSITE" id="PS50056"/>
    </source>
</evidence>
<protein>
    <recommendedName>
        <fullName evidence="1">protein-tyrosine-phosphatase</fullName>
        <ecNumber evidence="1">3.1.3.48</ecNumber>
    </recommendedName>
</protein>
<gene>
    <name evidence="6" type="ORF">GSTENG00005590001</name>
</gene>
<name>Q4T7R9_TETNG</name>
<feature type="compositionally biased region" description="Pro residues" evidence="3">
    <location>
        <begin position="686"/>
        <end position="698"/>
    </location>
</feature>
<feature type="non-terminal residue" evidence="6">
    <location>
        <position position="1"/>
    </location>
</feature>
<feature type="region of interest" description="Disordered" evidence="3">
    <location>
        <begin position="747"/>
        <end position="771"/>
    </location>
</feature>
<dbReference type="PRINTS" id="PR00700">
    <property type="entry name" value="PRTYPHPHTASE"/>
</dbReference>
<dbReference type="SMART" id="SM00194">
    <property type="entry name" value="PTPc"/>
    <property type="match status" value="2"/>
</dbReference>
<dbReference type="EMBL" id="CAAE01008020">
    <property type="protein sequence ID" value="CAF91063.1"/>
    <property type="molecule type" value="Genomic_DNA"/>
</dbReference>
<dbReference type="SMART" id="SM00404">
    <property type="entry name" value="PTPc_motif"/>
    <property type="match status" value="1"/>
</dbReference>
<dbReference type="InterPro" id="IPR050348">
    <property type="entry name" value="Protein-Tyr_Phosphatase"/>
</dbReference>
<dbReference type="GO" id="GO:0004725">
    <property type="term" value="F:protein tyrosine phosphatase activity"/>
    <property type="evidence" value="ECO:0007669"/>
    <property type="project" value="UniProtKB-EC"/>
</dbReference>
<dbReference type="Pfam" id="PF00102">
    <property type="entry name" value="Y_phosphatase"/>
    <property type="match status" value="3"/>
</dbReference>
<dbReference type="InterPro" id="IPR003595">
    <property type="entry name" value="Tyr_Pase_cat"/>
</dbReference>